<dbReference type="InterPro" id="IPR001841">
    <property type="entry name" value="Znf_RING"/>
</dbReference>
<dbReference type="PROSITE" id="PS50089">
    <property type="entry name" value="ZF_RING_2"/>
    <property type="match status" value="1"/>
</dbReference>
<dbReference type="GO" id="GO:0016567">
    <property type="term" value="P:protein ubiquitination"/>
    <property type="evidence" value="ECO:0007669"/>
    <property type="project" value="UniProtKB-UniPathway"/>
</dbReference>
<evidence type="ECO:0000256" key="1">
    <source>
        <dbReference type="ARBA" id="ARBA00022723"/>
    </source>
</evidence>
<dbReference type="Gene3D" id="3.30.40.10">
    <property type="entry name" value="Zinc/RING finger domain, C3HC4 (zinc finger)"/>
    <property type="match status" value="1"/>
</dbReference>
<dbReference type="GO" id="GO:0043161">
    <property type="term" value="P:proteasome-mediated ubiquitin-dependent protein catabolic process"/>
    <property type="evidence" value="ECO:0007669"/>
    <property type="project" value="TreeGrafter"/>
</dbReference>
<evidence type="ECO:0000313" key="6">
    <source>
        <dbReference type="EMBL" id="KAF1944877.1"/>
    </source>
</evidence>
<dbReference type="PANTHER" id="PTHR22763">
    <property type="entry name" value="RING ZINC FINGER PROTEIN"/>
    <property type="match status" value="1"/>
</dbReference>
<keyword evidence="3" id="KW-0862">Zinc</keyword>
<dbReference type="GO" id="GO:0012505">
    <property type="term" value="C:endomembrane system"/>
    <property type="evidence" value="ECO:0007669"/>
    <property type="project" value="TreeGrafter"/>
</dbReference>
<name>A0A6A5T747_9PLEO</name>
<protein>
    <recommendedName>
        <fullName evidence="5">RING-type domain-containing protein</fullName>
    </recommendedName>
</protein>
<organism evidence="6 7">
    <name type="scientific">Clathrospora elynae</name>
    <dbReference type="NCBI Taxonomy" id="706981"/>
    <lineage>
        <taxon>Eukaryota</taxon>
        <taxon>Fungi</taxon>
        <taxon>Dikarya</taxon>
        <taxon>Ascomycota</taxon>
        <taxon>Pezizomycotina</taxon>
        <taxon>Dothideomycetes</taxon>
        <taxon>Pleosporomycetidae</taxon>
        <taxon>Pleosporales</taxon>
        <taxon>Diademaceae</taxon>
        <taxon>Clathrospora</taxon>
    </lineage>
</organism>
<reference evidence="6" key="1">
    <citation type="journal article" date="2020" name="Stud. Mycol.">
        <title>101 Dothideomycetes genomes: a test case for predicting lifestyles and emergence of pathogens.</title>
        <authorList>
            <person name="Haridas S."/>
            <person name="Albert R."/>
            <person name="Binder M."/>
            <person name="Bloem J."/>
            <person name="Labutti K."/>
            <person name="Salamov A."/>
            <person name="Andreopoulos B."/>
            <person name="Baker S."/>
            <person name="Barry K."/>
            <person name="Bills G."/>
            <person name="Bluhm B."/>
            <person name="Cannon C."/>
            <person name="Castanera R."/>
            <person name="Culley D."/>
            <person name="Daum C."/>
            <person name="Ezra D."/>
            <person name="Gonzalez J."/>
            <person name="Henrissat B."/>
            <person name="Kuo A."/>
            <person name="Liang C."/>
            <person name="Lipzen A."/>
            <person name="Lutzoni F."/>
            <person name="Magnuson J."/>
            <person name="Mondo S."/>
            <person name="Nolan M."/>
            <person name="Ohm R."/>
            <person name="Pangilinan J."/>
            <person name="Park H.-J."/>
            <person name="Ramirez L."/>
            <person name="Alfaro M."/>
            <person name="Sun H."/>
            <person name="Tritt A."/>
            <person name="Yoshinaga Y."/>
            <person name="Zwiers L.-H."/>
            <person name="Turgeon B."/>
            <person name="Goodwin S."/>
            <person name="Spatafora J."/>
            <person name="Crous P."/>
            <person name="Grigoriev I."/>
        </authorList>
    </citation>
    <scope>NUCLEOTIDE SEQUENCE</scope>
    <source>
        <strain evidence="6">CBS 161.51</strain>
    </source>
</reference>
<keyword evidence="1" id="KW-0479">Metal-binding</keyword>
<evidence type="ECO:0000256" key="2">
    <source>
        <dbReference type="ARBA" id="ARBA00022771"/>
    </source>
</evidence>
<proteinExistence type="predicted"/>
<feature type="domain" description="RING-type" evidence="5">
    <location>
        <begin position="28"/>
        <end position="76"/>
    </location>
</feature>
<evidence type="ECO:0000313" key="7">
    <source>
        <dbReference type="Proteomes" id="UP000800038"/>
    </source>
</evidence>
<dbReference type="UniPathway" id="UPA00143"/>
<dbReference type="Pfam" id="PF13639">
    <property type="entry name" value="zf-RING_2"/>
    <property type="match status" value="1"/>
</dbReference>
<dbReference type="SUPFAM" id="SSF57850">
    <property type="entry name" value="RING/U-box"/>
    <property type="match status" value="1"/>
</dbReference>
<evidence type="ECO:0000256" key="3">
    <source>
        <dbReference type="ARBA" id="ARBA00022833"/>
    </source>
</evidence>
<sequence length="269" mass="30737">MSTPTYTLEEFLSAYISATEIPTDDPECPICRDEYHTVNHHAVTFSDTATCNHVYGNSCLETWLSTERVNSCPMCRRELFSLPLREQREYSEEDDEEYFSGSYNYDDDSDDFEIDYESNFGFGYLRLEDAHVVMLDEEITSVLETVWYKIWNLLLRYRLETVSERDQYLPTNTLVMEKFLDGMASCFDDGDIEGLLGGYVLGRLDGVLGGILEEQKELIDGGNIEEGGEDQAMPFPGGYQGEIWREEVKRIMGIRALSNEEEAQGLLSG</sequence>
<keyword evidence="2 4" id="KW-0863">Zinc-finger</keyword>
<dbReference type="AlphaFoldDB" id="A0A6A5T747"/>
<evidence type="ECO:0000256" key="4">
    <source>
        <dbReference type="PROSITE-ProRule" id="PRU00175"/>
    </source>
</evidence>
<dbReference type="EMBL" id="ML976013">
    <property type="protein sequence ID" value="KAF1944877.1"/>
    <property type="molecule type" value="Genomic_DNA"/>
</dbReference>
<dbReference type="Proteomes" id="UP000800038">
    <property type="component" value="Unassembled WGS sequence"/>
</dbReference>
<dbReference type="InterPro" id="IPR013083">
    <property type="entry name" value="Znf_RING/FYVE/PHD"/>
</dbReference>
<accession>A0A6A5T747</accession>
<keyword evidence="7" id="KW-1185">Reference proteome</keyword>
<dbReference type="InterPro" id="IPR050731">
    <property type="entry name" value="HRD1_E3_ubiq-ligases"/>
</dbReference>
<dbReference type="GO" id="GO:0008270">
    <property type="term" value="F:zinc ion binding"/>
    <property type="evidence" value="ECO:0007669"/>
    <property type="project" value="UniProtKB-KW"/>
</dbReference>
<dbReference type="OrthoDB" id="3801154at2759"/>
<dbReference type="GO" id="GO:0061630">
    <property type="term" value="F:ubiquitin protein ligase activity"/>
    <property type="evidence" value="ECO:0007669"/>
    <property type="project" value="TreeGrafter"/>
</dbReference>
<gene>
    <name evidence="6" type="ORF">EJ02DRAFT_478620</name>
</gene>
<evidence type="ECO:0000259" key="5">
    <source>
        <dbReference type="PROSITE" id="PS50089"/>
    </source>
</evidence>